<comment type="catalytic activity">
    <reaction evidence="1">
        <text>a long-chain fatty acyl-CoA + 2 NADPH + 2 H(+) = a long-chain primary fatty alcohol + 2 NADP(+) + CoA</text>
        <dbReference type="Rhea" id="RHEA:52716"/>
        <dbReference type="ChEBI" id="CHEBI:15378"/>
        <dbReference type="ChEBI" id="CHEBI:57287"/>
        <dbReference type="ChEBI" id="CHEBI:57783"/>
        <dbReference type="ChEBI" id="CHEBI:58349"/>
        <dbReference type="ChEBI" id="CHEBI:77396"/>
        <dbReference type="ChEBI" id="CHEBI:83139"/>
        <dbReference type="EC" id="1.2.1.84"/>
    </reaction>
</comment>
<feature type="non-terminal residue" evidence="3">
    <location>
        <position position="147"/>
    </location>
</feature>
<dbReference type="GO" id="GO:0080019">
    <property type="term" value="F:alcohol-forming very long-chain fatty acyl-CoA reductase activity"/>
    <property type="evidence" value="ECO:0007669"/>
    <property type="project" value="InterPro"/>
</dbReference>
<dbReference type="SUPFAM" id="SSF51735">
    <property type="entry name" value="NAD(P)-binding Rossmann-fold domains"/>
    <property type="match status" value="1"/>
</dbReference>
<dbReference type="GO" id="GO:0102965">
    <property type="term" value="F:alcohol-forming long-chain fatty acyl-CoA reductase activity"/>
    <property type="evidence" value="ECO:0007669"/>
    <property type="project" value="UniProtKB-EC"/>
</dbReference>
<dbReference type="GO" id="GO:0035336">
    <property type="term" value="P:long-chain fatty-acyl-CoA metabolic process"/>
    <property type="evidence" value="ECO:0007669"/>
    <property type="project" value="TreeGrafter"/>
</dbReference>
<dbReference type="Proteomes" id="UP000792457">
    <property type="component" value="Unassembled WGS sequence"/>
</dbReference>
<keyword evidence="1" id="KW-0444">Lipid biosynthesis</keyword>
<dbReference type="OrthoDB" id="429813at2759"/>
<proteinExistence type="inferred from homology"/>
<accession>A0A8K0KEC4</accession>
<feature type="domain" description="Thioester reductase (TE)" evidence="2">
    <location>
        <begin position="29"/>
        <end position="126"/>
    </location>
</feature>
<keyword evidence="4" id="KW-1185">Reference proteome</keyword>
<dbReference type="EC" id="1.2.1.84" evidence="1"/>
<dbReference type="PANTHER" id="PTHR11011:SF116">
    <property type="entry name" value="FATTY ACYL-COA REDUCTASE CG5065-RELATED"/>
    <property type="match status" value="1"/>
</dbReference>
<evidence type="ECO:0000313" key="3">
    <source>
        <dbReference type="EMBL" id="KAG8232902.1"/>
    </source>
</evidence>
<sequence length="147" mass="16598">FFDRCRSERGKIAWYCGTKEDVNKKGPAVVGLSGDVSQMDVGLSAEDRKVLLAKVSIVFHVAATVRFNEHLRLSTLLNTRGTREMLTLARNMSHLEAFVHVSTAYAHVCSHSKLMEERFYPVPIEPEDLIKAAEGMDEEKFQEIVDE</sequence>
<keyword evidence="1" id="KW-0443">Lipid metabolism</keyword>
<dbReference type="PANTHER" id="PTHR11011">
    <property type="entry name" value="MALE STERILITY PROTEIN 2-RELATED"/>
    <property type="match status" value="1"/>
</dbReference>
<dbReference type="InterPro" id="IPR013120">
    <property type="entry name" value="FAR_NAD-bd"/>
</dbReference>
<gene>
    <name evidence="3" type="ORF">J437_LFUL012816</name>
</gene>
<dbReference type="InterPro" id="IPR026055">
    <property type="entry name" value="FAR"/>
</dbReference>
<evidence type="ECO:0000259" key="2">
    <source>
        <dbReference type="Pfam" id="PF07993"/>
    </source>
</evidence>
<reference evidence="3" key="2">
    <citation type="submission" date="2017-10" db="EMBL/GenBank/DDBJ databases">
        <title>Ladona fulva Genome sequencing and assembly.</title>
        <authorList>
            <person name="Murali S."/>
            <person name="Richards S."/>
            <person name="Bandaranaike D."/>
            <person name="Bellair M."/>
            <person name="Blankenburg K."/>
            <person name="Chao H."/>
            <person name="Dinh H."/>
            <person name="Doddapaneni H."/>
            <person name="Dugan-Rocha S."/>
            <person name="Elkadiri S."/>
            <person name="Gnanaolivu R."/>
            <person name="Hernandez B."/>
            <person name="Skinner E."/>
            <person name="Javaid M."/>
            <person name="Lee S."/>
            <person name="Li M."/>
            <person name="Ming W."/>
            <person name="Munidasa M."/>
            <person name="Muniz J."/>
            <person name="Nguyen L."/>
            <person name="Hughes D."/>
            <person name="Osuji N."/>
            <person name="Pu L.-L."/>
            <person name="Puazo M."/>
            <person name="Qu C."/>
            <person name="Quiroz J."/>
            <person name="Raj R."/>
            <person name="Weissenberger G."/>
            <person name="Xin Y."/>
            <person name="Zou X."/>
            <person name="Han Y."/>
            <person name="Worley K."/>
            <person name="Muzny D."/>
            <person name="Gibbs R."/>
        </authorList>
    </citation>
    <scope>NUCLEOTIDE SEQUENCE</scope>
    <source>
        <strain evidence="3">Sampled in the wild</strain>
    </source>
</reference>
<comment type="function">
    <text evidence="1">Catalyzes the reduction of fatty acyl-CoA to fatty alcohols.</text>
</comment>
<name>A0A8K0KEC4_LADFU</name>
<evidence type="ECO:0000313" key="4">
    <source>
        <dbReference type="Proteomes" id="UP000792457"/>
    </source>
</evidence>
<dbReference type="InterPro" id="IPR036291">
    <property type="entry name" value="NAD(P)-bd_dom_sf"/>
</dbReference>
<comment type="similarity">
    <text evidence="1">Belongs to the fatty acyl-CoA reductase family.</text>
</comment>
<dbReference type="Gene3D" id="3.40.50.720">
    <property type="entry name" value="NAD(P)-binding Rossmann-like Domain"/>
    <property type="match status" value="1"/>
</dbReference>
<evidence type="ECO:0000256" key="1">
    <source>
        <dbReference type="RuleBase" id="RU363097"/>
    </source>
</evidence>
<protein>
    <recommendedName>
        <fullName evidence="1">Fatty acyl-CoA reductase</fullName>
        <ecNumber evidence="1">1.2.1.84</ecNumber>
    </recommendedName>
</protein>
<keyword evidence="1" id="KW-0521">NADP</keyword>
<dbReference type="EMBL" id="KZ308667">
    <property type="protein sequence ID" value="KAG8232902.1"/>
    <property type="molecule type" value="Genomic_DNA"/>
</dbReference>
<dbReference type="Pfam" id="PF07993">
    <property type="entry name" value="NAD_binding_4"/>
    <property type="match status" value="1"/>
</dbReference>
<dbReference type="AlphaFoldDB" id="A0A8K0KEC4"/>
<comment type="caution">
    <text evidence="3">The sequence shown here is derived from an EMBL/GenBank/DDBJ whole genome shotgun (WGS) entry which is preliminary data.</text>
</comment>
<dbReference type="GO" id="GO:0005777">
    <property type="term" value="C:peroxisome"/>
    <property type="evidence" value="ECO:0007669"/>
    <property type="project" value="TreeGrafter"/>
</dbReference>
<organism evidence="3 4">
    <name type="scientific">Ladona fulva</name>
    <name type="common">Scarce chaser dragonfly</name>
    <name type="synonym">Libellula fulva</name>
    <dbReference type="NCBI Taxonomy" id="123851"/>
    <lineage>
        <taxon>Eukaryota</taxon>
        <taxon>Metazoa</taxon>
        <taxon>Ecdysozoa</taxon>
        <taxon>Arthropoda</taxon>
        <taxon>Hexapoda</taxon>
        <taxon>Insecta</taxon>
        <taxon>Pterygota</taxon>
        <taxon>Palaeoptera</taxon>
        <taxon>Odonata</taxon>
        <taxon>Epiprocta</taxon>
        <taxon>Anisoptera</taxon>
        <taxon>Libelluloidea</taxon>
        <taxon>Libellulidae</taxon>
        <taxon>Ladona</taxon>
    </lineage>
</organism>
<reference evidence="3" key="1">
    <citation type="submission" date="2013-04" db="EMBL/GenBank/DDBJ databases">
        <authorList>
            <person name="Qu J."/>
            <person name="Murali S.C."/>
            <person name="Bandaranaike D."/>
            <person name="Bellair M."/>
            <person name="Blankenburg K."/>
            <person name="Chao H."/>
            <person name="Dinh H."/>
            <person name="Doddapaneni H."/>
            <person name="Downs B."/>
            <person name="Dugan-Rocha S."/>
            <person name="Elkadiri S."/>
            <person name="Gnanaolivu R.D."/>
            <person name="Hernandez B."/>
            <person name="Javaid M."/>
            <person name="Jayaseelan J.C."/>
            <person name="Lee S."/>
            <person name="Li M."/>
            <person name="Ming W."/>
            <person name="Munidasa M."/>
            <person name="Muniz J."/>
            <person name="Nguyen L."/>
            <person name="Ongeri F."/>
            <person name="Osuji N."/>
            <person name="Pu L.-L."/>
            <person name="Puazo M."/>
            <person name="Qu C."/>
            <person name="Quiroz J."/>
            <person name="Raj R."/>
            <person name="Weissenberger G."/>
            <person name="Xin Y."/>
            <person name="Zou X."/>
            <person name="Han Y."/>
            <person name="Richards S."/>
            <person name="Worley K."/>
            <person name="Muzny D."/>
            <person name="Gibbs R."/>
        </authorList>
    </citation>
    <scope>NUCLEOTIDE SEQUENCE</scope>
    <source>
        <strain evidence="3">Sampled in the wild</strain>
    </source>
</reference>
<keyword evidence="1" id="KW-0560">Oxidoreductase</keyword>